<dbReference type="OrthoDB" id="241340at2759"/>
<dbReference type="AlphaFoldDB" id="D8U9Y0"/>
<dbReference type="CDD" id="cd18091">
    <property type="entry name" value="SpoU-like_TRM3-like"/>
    <property type="match status" value="1"/>
</dbReference>
<dbReference type="GeneID" id="9616615"/>
<dbReference type="InterPro" id="IPR029026">
    <property type="entry name" value="tRNA_m1G_MTases_N"/>
</dbReference>
<dbReference type="Proteomes" id="UP000001058">
    <property type="component" value="Unassembled WGS sequence"/>
</dbReference>
<keyword evidence="2" id="KW-0808">Transferase</keyword>
<protein>
    <recommendedName>
        <fullName evidence="3">tRNA/rRNA methyltransferase SpoU type domain-containing protein</fullName>
    </recommendedName>
</protein>
<accession>D8U9Y0</accession>
<dbReference type="STRING" id="3068.D8U9Y0"/>
<feature type="non-terminal residue" evidence="4">
    <location>
        <position position="1"/>
    </location>
</feature>
<name>D8U9Y0_VOLCA</name>
<evidence type="ECO:0000256" key="1">
    <source>
        <dbReference type="ARBA" id="ARBA00022603"/>
    </source>
</evidence>
<proteinExistence type="predicted"/>
<reference evidence="4 5" key="1">
    <citation type="journal article" date="2010" name="Science">
        <title>Genomic analysis of organismal complexity in the multicellular green alga Volvox carteri.</title>
        <authorList>
            <person name="Prochnik S.E."/>
            <person name="Umen J."/>
            <person name="Nedelcu A.M."/>
            <person name="Hallmann A."/>
            <person name="Miller S.M."/>
            <person name="Nishii I."/>
            <person name="Ferris P."/>
            <person name="Kuo A."/>
            <person name="Mitros T."/>
            <person name="Fritz-Laylin L.K."/>
            <person name="Hellsten U."/>
            <person name="Chapman J."/>
            <person name="Simakov O."/>
            <person name="Rensing S.A."/>
            <person name="Terry A."/>
            <person name="Pangilinan J."/>
            <person name="Kapitonov V."/>
            <person name="Jurka J."/>
            <person name="Salamov A."/>
            <person name="Shapiro H."/>
            <person name="Schmutz J."/>
            <person name="Grimwood J."/>
            <person name="Lindquist E."/>
            <person name="Lucas S."/>
            <person name="Grigoriev I.V."/>
            <person name="Schmitt R."/>
            <person name="Kirk D."/>
            <person name="Rokhsar D.S."/>
        </authorList>
    </citation>
    <scope>NUCLEOTIDE SEQUENCE [LARGE SCALE GENOMIC DNA]</scope>
    <source>
        <strain evidence="5">f. Nagariensis / Eve</strain>
    </source>
</reference>
<dbReference type="Gene3D" id="3.40.1280.10">
    <property type="match status" value="1"/>
</dbReference>
<dbReference type="Pfam" id="PF00588">
    <property type="entry name" value="SpoU_methylase"/>
    <property type="match status" value="1"/>
</dbReference>
<organism evidence="5">
    <name type="scientific">Volvox carteri f. nagariensis</name>
    <dbReference type="NCBI Taxonomy" id="3068"/>
    <lineage>
        <taxon>Eukaryota</taxon>
        <taxon>Viridiplantae</taxon>
        <taxon>Chlorophyta</taxon>
        <taxon>core chlorophytes</taxon>
        <taxon>Chlorophyceae</taxon>
        <taxon>CS clade</taxon>
        <taxon>Chlamydomonadales</taxon>
        <taxon>Volvocaceae</taxon>
        <taxon>Volvox</taxon>
    </lineage>
</organism>
<dbReference type="PANTHER" id="PTHR12029">
    <property type="entry name" value="RNA METHYLTRANSFERASE"/>
    <property type="match status" value="1"/>
</dbReference>
<dbReference type="InterPro" id="IPR045330">
    <property type="entry name" value="TRM3/TARBP1"/>
</dbReference>
<keyword evidence="5" id="KW-1185">Reference proteome</keyword>
<dbReference type="GO" id="GO:0030488">
    <property type="term" value="P:tRNA methylation"/>
    <property type="evidence" value="ECO:0007669"/>
    <property type="project" value="InterPro"/>
</dbReference>
<keyword evidence="1" id="KW-0489">Methyltransferase</keyword>
<dbReference type="eggNOG" id="KOG0839">
    <property type="taxonomic scope" value="Eukaryota"/>
</dbReference>
<evidence type="ECO:0000259" key="3">
    <source>
        <dbReference type="Pfam" id="PF00588"/>
    </source>
</evidence>
<dbReference type="InParanoid" id="D8U9Y0"/>
<sequence>VLLVASLIDKLPNLAGLARTCEVMGAGRLVLADLAATRDPVFTSVSVTAEQWLPMEEVKPAALLAWLERRAAEGYTLVGLEQTAQSVRLPDYRWPAKVVLVLGREKEGIPPEVLSLLDATLEIPQRGIIRSLNVHVSGAIALYEYVRQMQFPQQLQSVAGGN</sequence>
<gene>
    <name evidence="4" type="ORF">VOLCADRAFT_65891</name>
</gene>
<dbReference type="RefSeq" id="XP_002955418.1">
    <property type="nucleotide sequence ID" value="XM_002955372.1"/>
</dbReference>
<dbReference type="InterPro" id="IPR029028">
    <property type="entry name" value="Alpha/beta_knot_MTases"/>
</dbReference>
<evidence type="ECO:0000313" key="4">
    <source>
        <dbReference type="EMBL" id="EFJ43489.1"/>
    </source>
</evidence>
<feature type="domain" description="tRNA/rRNA methyltransferase SpoU type" evidence="3">
    <location>
        <begin position="2"/>
        <end position="143"/>
    </location>
</feature>
<dbReference type="GO" id="GO:0016423">
    <property type="term" value="F:tRNA (guanine) methyltransferase activity"/>
    <property type="evidence" value="ECO:0007669"/>
    <property type="project" value="InterPro"/>
</dbReference>
<dbReference type="InterPro" id="IPR001537">
    <property type="entry name" value="SpoU_MeTrfase"/>
</dbReference>
<dbReference type="PANTHER" id="PTHR12029:SF11">
    <property type="entry name" value="METHYLTRANSFERASE TARBP1-RELATED"/>
    <property type="match status" value="1"/>
</dbReference>
<evidence type="ECO:0000313" key="5">
    <source>
        <dbReference type="Proteomes" id="UP000001058"/>
    </source>
</evidence>
<dbReference type="InterPro" id="IPR044748">
    <property type="entry name" value="Trm3/TARBP1_C"/>
</dbReference>
<dbReference type="EMBL" id="GL378372">
    <property type="protein sequence ID" value="EFJ43489.1"/>
    <property type="molecule type" value="Genomic_DNA"/>
</dbReference>
<evidence type="ECO:0000256" key="2">
    <source>
        <dbReference type="ARBA" id="ARBA00022679"/>
    </source>
</evidence>
<dbReference type="SUPFAM" id="SSF75217">
    <property type="entry name" value="alpha/beta knot"/>
    <property type="match status" value="1"/>
</dbReference>
<dbReference type="KEGG" id="vcn:VOLCADRAFT_65891"/>
<dbReference type="GO" id="GO:0003723">
    <property type="term" value="F:RNA binding"/>
    <property type="evidence" value="ECO:0007669"/>
    <property type="project" value="InterPro"/>
</dbReference>